<keyword evidence="3" id="KW-0808">Transferase</keyword>
<organism evidence="3 4">
    <name type="scientific">Rhodopirellula sallentina SM41</name>
    <dbReference type="NCBI Taxonomy" id="1263870"/>
    <lineage>
        <taxon>Bacteria</taxon>
        <taxon>Pseudomonadati</taxon>
        <taxon>Planctomycetota</taxon>
        <taxon>Planctomycetia</taxon>
        <taxon>Pirellulales</taxon>
        <taxon>Pirellulaceae</taxon>
        <taxon>Rhodopirellula</taxon>
    </lineage>
</organism>
<reference evidence="3 4" key="1">
    <citation type="journal article" date="2013" name="Mar. Genomics">
        <title>Expression of sulfatases in Rhodopirellula baltica and the diversity of sulfatases in the genus Rhodopirellula.</title>
        <authorList>
            <person name="Wegner C.E."/>
            <person name="Richter-Heitmann T."/>
            <person name="Klindworth A."/>
            <person name="Klockow C."/>
            <person name="Richter M."/>
            <person name="Achstetter T."/>
            <person name="Glockner F.O."/>
            <person name="Harder J."/>
        </authorList>
    </citation>
    <scope>NUCLEOTIDE SEQUENCE [LARGE SCALE GENOMIC DNA]</scope>
    <source>
        <strain evidence="3 4">SM41</strain>
    </source>
</reference>
<protein>
    <submittedName>
        <fullName evidence="3">Glycosyl transferase, group 1 family protein</fullName>
    </submittedName>
</protein>
<dbReference type="Pfam" id="PF13439">
    <property type="entry name" value="Glyco_transf_4"/>
    <property type="match status" value="1"/>
</dbReference>
<dbReference type="PANTHER" id="PTHR12526">
    <property type="entry name" value="GLYCOSYLTRANSFERASE"/>
    <property type="match status" value="1"/>
</dbReference>
<accession>M5TVV8</accession>
<feature type="domain" description="Glycosyl transferase family 1" evidence="1">
    <location>
        <begin position="184"/>
        <end position="327"/>
    </location>
</feature>
<dbReference type="EMBL" id="ANOH01000364">
    <property type="protein sequence ID" value="EMI53305.1"/>
    <property type="molecule type" value="Genomic_DNA"/>
</dbReference>
<evidence type="ECO:0000313" key="3">
    <source>
        <dbReference type="EMBL" id="EMI53305.1"/>
    </source>
</evidence>
<proteinExistence type="predicted"/>
<dbReference type="Gene3D" id="3.40.50.2000">
    <property type="entry name" value="Glycogen Phosphorylase B"/>
    <property type="match status" value="2"/>
</dbReference>
<evidence type="ECO:0000259" key="1">
    <source>
        <dbReference type="Pfam" id="PF00534"/>
    </source>
</evidence>
<dbReference type="RefSeq" id="WP_008685594.1">
    <property type="nucleotide sequence ID" value="NZ_ANOH01000364.1"/>
</dbReference>
<dbReference type="SUPFAM" id="SSF53756">
    <property type="entry name" value="UDP-Glycosyltransferase/glycogen phosphorylase"/>
    <property type="match status" value="1"/>
</dbReference>
<dbReference type="InterPro" id="IPR001296">
    <property type="entry name" value="Glyco_trans_1"/>
</dbReference>
<dbReference type="PANTHER" id="PTHR12526:SF595">
    <property type="entry name" value="BLL5217 PROTEIN"/>
    <property type="match status" value="1"/>
</dbReference>
<dbReference type="PATRIC" id="fig|1263870.3.peg.5593"/>
<evidence type="ECO:0000313" key="4">
    <source>
        <dbReference type="Proteomes" id="UP000011885"/>
    </source>
</evidence>
<comment type="caution">
    <text evidence="3">The sequence shown here is derived from an EMBL/GenBank/DDBJ whole genome shotgun (WGS) entry which is preliminary data.</text>
</comment>
<sequence>MKIGIIGHLKHPIAKPHAGGLESFTDAFVRRLVDKGHEVTLFASGDSDSSLPLAPIVESSTIPDSLRRLGRVHYEWVESVEDEAYEQLMNKLGQHSFDLIHNHSLSPIPLRFAGLIPTPMITTLHAPPLERMVGELQARGAFQCGRFVNISNANARAWSPHIPNQSVIHNGVDTRFWKRCGTDREKRAIWFGRILPDKGTHMAIDSAALAGLPIDLVGPISDDEYFQSAIVPKLGPNVRYLGHQRHDDLCRLIARSSVTFVTPCWDEPFGLVVVESLACGTPVACFERGAIPEIVDDSVGRIASPGDIAGLANAASQCLKLSSTRCRQVARQRFSFDHMIDCYEDMYLRPQAGVAA</sequence>
<name>M5TVV8_9BACT</name>
<evidence type="ECO:0000259" key="2">
    <source>
        <dbReference type="Pfam" id="PF13439"/>
    </source>
</evidence>
<dbReference type="Proteomes" id="UP000011885">
    <property type="component" value="Unassembled WGS sequence"/>
</dbReference>
<dbReference type="OrthoDB" id="9795068at2"/>
<dbReference type="GO" id="GO:0016757">
    <property type="term" value="F:glycosyltransferase activity"/>
    <property type="evidence" value="ECO:0007669"/>
    <property type="project" value="InterPro"/>
</dbReference>
<dbReference type="Pfam" id="PF00534">
    <property type="entry name" value="Glycos_transf_1"/>
    <property type="match status" value="1"/>
</dbReference>
<dbReference type="CDD" id="cd03802">
    <property type="entry name" value="GT4_AviGT4-like"/>
    <property type="match status" value="1"/>
</dbReference>
<keyword evidence="4" id="KW-1185">Reference proteome</keyword>
<gene>
    <name evidence="3" type="ORF">RSSM_05278</name>
</gene>
<feature type="domain" description="Glycosyltransferase subfamily 4-like N-terminal" evidence="2">
    <location>
        <begin position="19"/>
        <end position="175"/>
    </location>
</feature>
<dbReference type="InterPro" id="IPR028098">
    <property type="entry name" value="Glyco_trans_4-like_N"/>
</dbReference>
<dbReference type="AlphaFoldDB" id="M5TVV8"/>